<name>A0A1H8CAF8_9RHOB</name>
<dbReference type="RefSeq" id="WP_175482032.1">
    <property type="nucleotide sequence ID" value="NZ_FOCE01000002.1"/>
</dbReference>
<evidence type="ECO:0000313" key="2">
    <source>
        <dbReference type="Proteomes" id="UP000198761"/>
    </source>
</evidence>
<organism evidence="1 2">
    <name type="scientific">Gemmobacter aquatilis</name>
    <dbReference type="NCBI Taxonomy" id="933059"/>
    <lineage>
        <taxon>Bacteria</taxon>
        <taxon>Pseudomonadati</taxon>
        <taxon>Pseudomonadota</taxon>
        <taxon>Alphaproteobacteria</taxon>
        <taxon>Rhodobacterales</taxon>
        <taxon>Paracoccaceae</taxon>
        <taxon>Gemmobacter</taxon>
    </lineage>
</organism>
<dbReference type="AlphaFoldDB" id="A0A1H8CAF8"/>
<sequence length="51" mass="5711">MRETKGMVVGDQRISDAELLNAAQLIEIERRKIAEYQRYAALYALPADAGT</sequence>
<protein>
    <submittedName>
        <fullName evidence="1">Uncharacterized protein</fullName>
    </submittedName>
</protein>
<accession>A0A1H8CAF8</accession>
<dbReference type="EMBL" id="FOCE01000002">
    <property type="protein sequence ID" value="SEM91434.1"/>
    <property type="molecule type" value="Genomic_DNA"/>
</dbReference>
<proteinExistence type="predicted"/>
<keyword evidence="2" id="KW-1185">Reference proteome</keyword>
<gene>
    <name evidence="1" type="ORF">SAMN04488103_102429</name>
</gene>
<dbReference type="Proteomes" id="UP000198761">
    <property type="component" value="Unassembled WGS sequence"/>
</dbReference>
<reference evidence="1 2" key="1">
    <citation type="submission" date="2016-10" db="EMBL/GenBank/DDBJ databases">
        <authorList>
            <person name="de Groot N.N."/>
        </authorList>
    </citation>
    <scope>NUCLEOTIDE SEQUENCE [LARGE SCALE GENOMIC DNA]</scope>
    <source>
        <strain evidence="1 2">DSM 3857</strain>
    </source>
</reference>
<evidence type="ECO:0000313" key="1">
    <source>
        <dbReference type="EMBL" id="SEM91434.1"/>
    </source>
</evidence>